<comment type="caution">
    <text evidence="1">The sequence shown here is derived from an EMBL/GenBank/DDBJ whole genome shotgun (WGS) entry which is preliminary data.</text>
</comment>
<reference evidence="1 2" key="1">
    <citation type="submission" date="2017-04" db="EMBL/GenBank/DDBJ databases">
        <title>Kefir bacterial isolates.</title>
        <authorList>
            <person name="Kim Y."/>
            <person name="Blasche S."/>
            <person name="Patil K.R."/>
        </authorList>
    </citation>
    <scope>NUCLEOTIDE SEQUENCE [LARGE SCALE GENOMIC DNA]</scope>
    <source>
        <strain evidence="1 2">OG2</strain>
    </source>
</reference>
<evidence type="ECO:0000313" key="2">
    <source>
        <dbReference type="Proteomes" id="UP000215635"/>
    </source>
</evidence>
<sequence>MLLDLNNEPTNTVYYYAAAAYGCLLREENVDFSELMENLSEEFDDKKINSDFFSLGLDFLFLLDKIYIDDKGGLYVNKKAKNS</sequence>
<dbReference type="Pfam" id="PF20293">
    <property type="entry name" value="MC6"/>
    <property type="match status" value="1"/>
</dbReference>
<accession>A0AAQ0R2D8</accession>
<name>A0AAQ0R2D8_9LACT</name>
<evidence type="ECO:0000313" key="1">
    <source>
        <dbReference type="EMBL" id="PAK88818.1"/>
    </source>
</evidence>
<dbReference type="EMBL" id="NCWV01000008">
    <property type="protein sequence ID" value="PAK88818.1"/>
    <property type="molecule type" value="Genomic_DNA"/>
</dbReference>
<organism evidence="1 2">
    <name type="scientific">Lactococcus lactis</name>
    <dbReference type="NCBI Taxonomy" id="1358"/>
    <lineage>
        <taxon>Bacteria</taxon>
        <taxon>Bacillati</taxon>
        <taxon>Bacillota</taxon>
        <taxon>Bacilli</taxon>
        <taxon>Lactobacillales</taxon>
        <taxon>Streptococcaceae</taxon>
        <taxon>Lactococcus</taxon>
    </lineage>
</organism>
<dbReference type="Proteomes" id="UP000215635">
    <property type="component" value="Unassembled WGS sequence"/>
</dbReference>
<dbReference type="AlphaFoldDB" id="A0AAQ0R2D8"/>
<dbReference type="InterPro" id="IPR046897">
    <property type="entry name" value="ABC-3C_MC6"/>
</dbReference>
<gene>
    <name evidence="1" type="ORF">B8W88_07505</name>
</gene>
<proteinExistence type="predicted"/>
<protein>
    <submittedName>
        <fullName evidence="1">Uncharacterized protein</fullName>
    </submittedName>
</protein>
<dbReference type="RefSeq" id="WP_095348174.1">
    <property type="nucleotide sequence ID" value="NZ_CP184687.1"/>
</dbReference>